<reference evidence="1" key="2">
    <citation type="submission" date="2021-08" db="EMBL/GenBank/DDBJ databases">
        <authorList>
            <person name="Tani A."/>
            <person name="Ola A."/>
            <person name="Ogura Y."/>
            <person name="Katsura K."/>
            <person name="Hayashi T."/>
        </authorList>
    </citation>
    <scope>NUCLEOTIDE SEQUENCE</scope>
    <source>
        <strain evidence="1">DSM 21893</strain>
    </source>
</reference>
<dbReference type="EMBL" id="BPQF01000019">
    <property type="protein sequence ID" value="GJD41309.1"/>
    <property type="molecule type" value="Genomic_DNA"/>
</dbReference>
<dbReference type="AlphaFoldDB" id="A0AAV4ZCR3"/>
<dbReference type="InterPro" id="IPR011855">
    <property type="entry name" value="Phgtail_TP901_1"/>
</dbReference>
<name>A0AAV4ZCR3_9HYPH</name>
<protein>
    <recommendedName>
        <fullName evidence="3">Phage tail protein</fullName>
    </recommendedName>
</protein>
<keyword evidence="2" id="KW-1185">Reference proteome</keyword>
<accession>A0AAV4ZCR3</accession>
<dbReference type="Pfam" id="PF06199">
    <property type="entry name" value="Phage_tail_2"/>
    <property type="match status" value="1"/>
</dbReference>
<organism evidence="1 2">
    <name type="scientific">Methylobacterium bullatum</name>
    <dbReference type="NCBI Taxonomy" id="570505"/>
    <lineage>
        <taxon>Bacteria</taxon>
        <taxon>Pseudomonadati</taxon>
        <taxon>Pseudomonadota</taxon>
        <taxon>Alphaproteobacteria</taxon>
        <taxon>Hyphomicrobiales</taxon>
        <taxon>Methylobacteriaceae</taxon>
        <taxon>Methylobacterium</taxon>
    </lineage>
</organism>
<evidence type="ECO:0000313" key="1">
    <source>
        <dbReference type="EMBL" id="GJD41309.1"/>
    </source>
</evidence>
<gene>
    <name evidence="1" type="ORF">OICFNHDK_3792</name>
</gene>
<dbReference type="RefSeq" id="WP_192215666.1">
    <property type="nucleotide sequence ID" value="NZ_BPQF01000019.1"/>
</dbReference>
<evidence type="ECO:0000313" key="2">
    <source>
        <dbReference type="Proteomes" id="UP001055307"/>
    </source>
</evidence>
<sequence>MAKPVTRRFGDLRVYLDTSTTSTPTFEMPCGFTDKSLELTADASDIAVPDCDDPDGAIWNERDIRTRNARVTGQGVLAMESSEEWRSFFLNGSRLVRVEINAPAADGGGYWQGRAVLTSWRIDGTLGDKLKSNVEMSNDGEWVWTAATA</sequence>
<evidence type="ECO:0008006" key="3">
    <source>
        <dbReference type="Google" id="ProtNLM"/>
    </source>
</evidence>
<reference evidence="1" key="1">
    <citation type="journal article" date="2016" name="Front. Microbiol.">
        <title>Genome Sequence of the Piezophilic, Mesophilic Sulfate-Reducing Bacterium Desulfovibrio indicus J2T.</title>
        <authorList>
            <person name="Cao J."/>
            <person name="Maignien L."/>
            <person name="Shao Z."/>
            <person name="Alain K."/>
            <person name="Jebbar M."/>
        </authorList>
    </citation>
    <scope>NUCLEOTIDE SEQUENCE</scope>
    <source>
        <strain evidence="1">DSM 21893</strain>
    </source>
</reference>
<proteinExistence type="predicted"/>
<comment type="caution">
    <text evidence="1">The sequence shown here is derived from an EMBL/GenBank/DDBJ whole genome shotgun (WGS) entry which is preliminary data.</text>
</comment>
<dbReference type="Proteomes" id="UP001055307">
    <property type="component" value="Unassembled WGS sequence"/>
</dbReference>